<dbReference type="Proteomes" id="UP000276133">
    <property type="component" value="Unassembled WGS sequence"/>
</dbReference>
<keyword evidence="1" id="KW-0732">Signal</keyword>
<comment type="caution">
    <text evidence="2">The sequence shown here is derived from an EMBL/GenBank/DDBJ whole genome shotgun (WGS) entry which is preliminary data.</text>
</comment>
<feature type="signal peptide" evidence="1">
    <location>
        <begin position="1"/>
        <end position="19"/>
    </location>
</feature>
<keyword evidence="3" id="KW-1185">Reference proteome</keyword>
<sequence length="60" mass="7151">MSAFCIVLRRCAIIMVVLPTIWREMDKEKIFFYISSDNNHAVQESDVLILMDKLKYDFYS</sequence>
<evidence type="ECO:0000256" key="1">
    <source>
        <dbReference type="SAM" id="SignalP"/>
    </source>
</evidence>
<evidence type="ECO:0000313" key="2">
    <source>
        <dbReference type="EMBL" id="RNA02707.1"/>
    </source>
</evidence>
<proteinExistence type="predicted"/>
<name>A0A3M7PU69_BRAPC</name>
<dbReference type="AlphaFoldDB" id="A0A3M7PU69"/>
<dbReference type="EMBL" id="REGN01008783">
    <property type="protein sequence ID" value="RNA02707.1"/>
    <property type="molecule type" value="Genomic_DNA"/>
</dbReference>
<accession>A0A3M7PU69</accession>
<organism evidence="2 3">
    <name type="scientific">Brachionus plicatilis</name>
    <name type="common">Marine rotifer</name>
    <name type="synonym">Brachionus muelleri</name>
    <dbReference type="NCBI Taxonomy" id="10195"/>
    <lineage>
        <taxon>Eukaryota</taxon>
        <taxon>Metazoa</taxon>
        <taxon>Spiralia</taxon>
        <taxon>Gnathifera</taxon>
        <taxon>Rotifera</taxon>
        <taxon>Eurotatoria</taxon>
        <taxon>Monogononta</taxon>
        <taxon>Pseudotrocha</taxon>
        <taxon>Ploima</taxon>
        <taxon>Brachionidae</taxon>
        <taxon>Brachionus</taxon>
    </lineage>
</organism>
<protein>
    <submittedName>
        <fullName evidence="2">Uncharacterized protein</fullName>
    </submittedName>
</protein>
<evidence type="ECO:0000313" key="3">
    <source>
        <dbReference type="Proteomes" id="UP000276133"/>
    </source>
</evidence>
<gene>
    <name evidence="2" type="ORF">BpHYR1_012344</name>
</gene>
<feature type="chain" id="PRO_5018100791" evidence="1">
    <location>
        <begin position="20"/>
        <end position="60"/>
    </location>
</feature>
<reference evidence="2 3" key="1">
    <citation type="journal article" date="2018" name="Sci. Rep.">
        <title>Genomic signatures of local adaptation to the degree of environmental predictability in rotifers.</title>
        <authorList>
            <person name="Franch-Gras L."/>
            <person name="Hahn C."/>
            <person name="Garcia-Roger E.M."/>
            <person name="Carmona M.J."/>
            <person name="Serra M."/>
            <person name="Gomez A."/>
        </authorList>
    </citation>
    <scope>NUCLEOTIDE SEQUENCE [LARGE SCALE GENOMIC DNA]</scope>
    <source>
        <strain evidence="2">HYR1</strain>
    </source>
</reference>